<dbReference type="Gene3D" id="3.30.40.10">
    <property type="entry name" value="Zinc/RING finger domain, C3HC4 (zinc finger)"/>
    <property type="match status" value="1"/>
</dbReference>
<dbReference type="InterPro" id="IPR054386">
    <property type="entry name" value="RIM_Znf"/>
</dbReference>
<accession>A0A9Q1E005</accession>
<dbReference type="GO" id="GO:0031267">
    <property type="term" value="F:small GTPase binding"/>
    <property type="evidence" value="ECO:0007669"/>
    <property type="project" value="InterPro"/>
</dbReference>
<dbReference type="GO" id="GO:0048167">
    <property type="term" value="P:regulation of synaptic plasticity"/>
    <property type="evidence" value="ECO:0007669"/>
    <property type="project" value="TreeGrafter"/>
</dbReference>
<dbReference type="InterPro" id="IPR039032">
    <property type="entry name" value="Rim-like"/>
</dbReference>
<dbReference type="InterPro" id="IPR011011">
    <property type="entry name" value="Znf_FYVE_PHD"/>
</dbReference>
<sequence>MRRRLHQQFESYKEQVQRIGVETRRPPGQHKDDTPTCGICRKTKFADGCGHLCSYCQTKFCARCGGRVSLRSNNPNPHVALFRDDSLLKDLAPSVNLAMGIRFHTNTLPAVEKGLMYRERPDAAFPLRLPARGGGASLSCCSQAAPVPPLPDTLSGQHGGALGCAVLDST</sequence>
<organism evidence="3 4">
    <name type="scientific">Conger conger</name>
    <name type="common">Conger eel</name>
    <name type="synonym">Muraena conger</name>
    <dbReference type="NCBI Taxonomy" id="82655"/>
    <lineage>
        <taxon>Eukaryota</taxon>
        <taxon>Metazoa</taxon>
        <taxon>Chordata</taxon>
        <taxon>Craniata</taxon>
        <taxon>Vertebrata</taxon>
        <taxon>Euteleostomi</taxon>
        <taxon>Actinopterygii</taxon>
        <taxon>Neopterygii</taxon>
        <taxon>Teleostei</taxon>
        <taxon>Anguilliformes</taxon>
        <taxon>Congridae</taxon>
        <taxon>Conger</taxon>
    </lineage>
</organism>
<dbReference type="GO" id="GO:2000300">
    <property type="term" value="P:regulation of synaptic vesicle exocytosis"/>
    <property type="evidence" value="ECO:0007669"/>
    <property type="project" value="TreeGrafter"/>
</dbReference>
<evidence type="ECO:0000256" key="1">
    <source>
        <dbReference type="ARBA" id="ARBA00022737"/>
    </source>
</evidence>
<keyword evidence="1" id="KW-0677">Repeat</keyword>
<evidence type="ECO:0000259" key="2">
    <source>
        <dbReference type="Pfam" id="PF22601"/>
    </source>
</evidence>
<dbReference type="GO" id="GO:0042391">
    <property type="term" value="P:regulation of membrane potential"/>
    <property type="evidence" value="ECO:0007669"/>
    <property type="project" value="TreeGrafter"/>
</dbReference>
<dbReference type="AlphaFoldDB" id="A0A9Q1E005"/>
<protein>
    <recommendedName>
        <fullName evidence="2">RIM zinc finger domain-containing protein</fullName>
    </recommendedName>
</protein>
<dbReference type="PANTHER" id="PTHR12157:SF18">
    <property type="entry name" value="REGULATING SYNAPTIC MEMBRANE EXOCYTOSIS PROTEIN 1"/>
    <property type="match status" value="1"/>
</dbReference>
<feature type="domain" description="RIM zinc finger" evidence="2">
    <location>
        <begin position="37"/>
        <end position="74"/>
    </location>
</feature>
<dbReference type="PANTHER" id="PTHR12157">
    <property type="entry name" value="REGULATING SYNAPTIC MEMBRANE EXOCYTOSIS PROTEIN"/>
    <property type="match status" value="1"/>
</dbReference>
<dbReference type="SUPFAM" id="SSF57903">
    <property type="entry name" value="FYVE/PHD zinc finger"/>
    <property type="match status" value="1"/>
</dbReference>
<dbReference type="GO" id="GO:0042734">
    <property type="term" value="C:presynaptic membrane"/>
    <property type="evidence" value="ECO:0007669"/>
    <property type="project" value="TreeGrafter"/>
</dbReference>
<keyword evidence="4" id="KW-1185">Reference proteome</keyword>
<dbReference type="EMBL" id="JAFJMO010000002">
    <property type="protein sequence ID" value="KAJ8284918.1"/>
    <property type="molecule type" value="Genomic_DNA"/>
</dbReference>
<comment type="caution">
    <text evidence="3">The sequence shown here is derived from an EMBL/GenBank/DDBJ whole genome shotgun (WGS) entry which is preliminary data.</text>
</comment>
<dbReference type="GO" id="GO:0048788">
    <property type="term" value="C:cytoskeleton of presynaptic active zone"/>
    <property type="evidence" value="ECO:0007669"/>
    <property type="project" value="TreeGrafter"/>
</dbReference>
<dbReference type="GO" id="GO:0050806">
    <property type="term" value="P:positive regulation of synaptic transmission"/>
    <property type="evidence" value="ECO:0007669"/>
    <property type="project" value="TreeGrafter"/>
</dbReference>
<dbReference type="OrthoDB" id="420032at2759"/>
<proteinExistence type="predicted"/>
<dbReference type="GO" id="GO:0048791">
    <property type="term" value="P:calcium ion-regulated exocytosis of neurotransmitter"/>
    <property type="evidence" value="ECO:0007669"/>
    <property type="project" value="TreeGrafter"/>
</dbReference>
<dbReference type="Proteomes" id="UP001152803">
    <property type="component" value="Unassembled WGS sequence"/>
</dbReference>
<evidence type="ECO:0000313" key="4">
    <source>
        <dbReference type="Proteomes" id="UP001152803"/>
    </source>
</evidence>
<dbReference type="Pfam" id="PF22601">
    <property type="entry name" value="RIM2a_ZnF"/>
    <property type="match status" value="1"/>
</dbReference>
<dbReference type="GO" id="GO:0044325">
    <property type="term" value="F:transmembrane transporter binding"/>
    <property type="evidence" value="ECO:0007669"/>
    <property type="project" value="TreeGrafter"/>
</dbReference>
<dbReference type="InterPro" id="IPR013083">
    <property type="entry name" value="Znf_RING/FYVE/PHD"/>
</dbReference>
<gene>
    <name evidence="3" type="ORF">COCON_G00037680</name>
</gene>
<name>A0A9Q1E005_CONCO</name>
<reference evidence="3" key="1">
    <citation type="journal article" date="2023" name="Science">
        <title>Genome structures resolve the early diversification of teleost fishes.</title>
        <authorList>
            <person name="Parey E."/>
            <person name="Louis A."/>
            <person name="Montfort J."/>
            <person name="Bouchez O."/>
            <person name="Roques C."/>
            <person name="Iampietro C."/>
            <person name="Lluch J."/>
            <person name="Castinel A."/>
            <person name="Donnadieu C."/>
            <person name="Desvignes T."/>
            <person name="Floi Bucao C."/>
            <person name="Jouanno E."/>
            <person name="Wen M."/>
            <person name="Mejri S."/>
            <person name="Dirks R."/>
            <person name="Jansen H."/>
            <person name="Henkel C."/>
            <person name="Chen W.J."/>
            <person name="Zahm M."/>
            <person name="Cabau C."/>
            <person name="Klopp C."/>
            <person name="Thompson A.W."/>
            <person name="Robinson-Rechavi M."/>
            <person name="Braasch I."/>
            <person name="Lecointre G."/>
            <person name="Bobe J."/>
            <person name="Postlethwait J.H."/>
            <person name="Berthelot C."/>
            <person name="Roest Crollius H."/>
            <person name="Guiguen Y."/>
        </authorList>
    </citation>
    <scope>NUCLEOTIDE SEQUENCE</scope>
    <source>
        <strain evidence="3">Concon-B</strain>
    </source>
</reference>
<evidence type="ECO:0000313" key="3">
    <source>
        <dbReference type="EMBL" id="KAJ8284918.1"/>
    </source>
</evidence>